<dbReference type="PATRIC" id="fig|1249627.3.peg.725"/>
<evidence type="ECO:0000256" key="1">
    <source>
        <dbReference type="SAM" id="Phobius"/>
    </source>
</evidence>
<comment type="caution">
    <text evidence="2">The sequence shown here is derived from an EMBL/GenBank/DDBJ whole genome shotgun (WGS) entry which is preliminary data.</text>
</comment>
<feature type="transmembrane region" description="Helical" evidence="1">
    <location>
        <begin position="98"/>
        <end position="117"/>
    </location>
</feature>
<evidence type="ECO:0000313" key="3">
    <source>
        <dbReference type="Proteomes" id="UP000019460"/>
    </source>
</evidence>
<keyword evidence="1" id="KW-0472">Membrane</keyword>
<feature type="transmembrane region" description="Helical" evidence="1">
    <location>
        <begin position="43"/>
        <end position="62"/>
    </location>
</feature>
<proteinExistence type="predicted"/>
<feature type="transmembrane region" description="Helical" evidence="1">
    <location>
        <begin position="12"/>
        <end position="31"/>
    </location>
</feature>
<dbReference type="STRING" id="1249627.D779_0088"/>
<keyword evidence="1" id="KW-1133">Transmembrane helix</keyword>
<protein>
    <submittedName>
        <fullName evidence="2">Uncharacterized protein</fullName>
    </submittedName>
</protein>
<name>W9VK77_9GAMM</name>
<keyword evidence="3" id="KW-1185">Reference proteome</keyword>
<feature type="transmembrane region" description="Helical" evidence="1">
    <location>
        <begin position="74"/>
        <end position="92"/>
    </location>
</feature>
<dbReference type="eggNOG" id="ENOG5032TQ9">
    <property type="taxonomic scope" value="Bacteria"/>
</dbReference>
<dbReference type="Proteomes" id="UP000019460">
    <property type="component" value="Unassembled WGS sequence"/>
</dbReference>
<reference evidence="2 3" key="1">
    <citation type="submission" date="2012-11" db="EMBL/GenBank/DDBJ databases">
        <title>Genome assembly of Thiorhodococcus sp. AK35.</title>
        <authorList>
            <person name="Nupur N."/>
            <person name="Khatri I."/>
            <person name="Subramanian S."/>
            <person name="Pinnaka A."/>
        </authorList>
    </citation>
    <scope>NUCLEOTIDE SEQUENCE [LARGE SCALE GENOMIC DNA]</scope>
    <source>
        <strain evidence="2 3">AK35</strain>
    </source>
</reference>
<gene>
    <name evidence="2" type="ORF">D779_0088</name>
</gene>
<accession>W9VK77</accession>
<organism evidence="2 3">
    <name type="scientific">Imhoffiella purpurea</name>
    <dbReference type="NCBI Taxonomy" id="1249627"/>
    <lineage>
        <taxon>Bacteria</taxon>
        <taxon>Pseudomonadati</taxon>
        <taxon>Pseudomonadota</taxon>
        <taxon>Gammaproteobacteria</taxon>
        <taxon>Chromatiales</taxon>
        <taxon>Chromatiaceae</taxon>
        <taxon>Imhoffiella</taxon>
    </lineage>
</organism>
<keyword evidence="1" id="KW-0812">Transmembrane</keyword>
<evidence type="ECO:0000313" key="2">
    <source>
        <dbReference type="EMBL" id="EXJ16487.1"/>
    </source>
</evidence>
<dbReference type="EMBL" id="AONC01000010">
    <property type="protein sequence ID" value="EXJ16487.1"/>
    <property type="molecule type" value="Genomic_DNA"/>
</dbReference>
<dbReference type="AlphaFoldDB" id="W9VK77"/>
<sequence length="131" mass="14442">MAGRLPACCNNRLLAVVFTAWFPVIVFPIYLGQIMNEFFTSAHAIDVVLILIGLEAILLILLWRKGRCPLSPGLTLLILAPGTCLLLAARAALAGGSWTLVSSLFLVALVIHLTDLVQRWRERARFDSTRD</sequence>